<dbReference type="CDD" id="cd04489">
    <property type="entry name" value="ExoVII_LU_OBF"/>
    <property type="match status" value="1"/>
</dbReference>
<protein>
    <submittedName>
        <fullName evidence="7">Unannotated protein</fullName>
    </submittedName>
</protein>
<reference evidence="7" key="1">
    <citation type="submission" date="2020-05" db="EMBL/GenBank/DDBJ databases">
        <authorList>
            <person name="Chiriac C."/>
            <person name="Salcher M."/>
            <person name="Ghai R."/>
            <person name="Kavagutti S V."/>
        </authorList>
    </citation>
    <scope>NUCLEOTIDE SEQUENCE</scope>
</reference>
<dbReference type="InterPro" id="IPR020579">
    <property type="entry name" value="Exonuc_VII_lsu_C"/>
</dbReference>
<dbReference type="Pfam" id="PF13742">
    <property type="entry name" value="tRNA_anti_2"/>
    <property type="match status" value="1"/>
</dbReference>
<keyword evidence="1" id="KW-0963">Cytoplasm</keyword>
<feature type="domain" description="OB-fold nucleic acid binding" evidence="6">
    <location>
        <begin position="20"/>
        <end position="110"/>
    </location>
</feature>
<dbReference type="PANTHER" id="PTHR30008">
    <property type="entry name" value="EXODEOXYRIBONUCLEASE 7 LARGE SUBUNIT"/>
    <property type="match status" value="1"/>
</dbReference>
<keyword evidence="2" id="KW-0540">Nuclease</keyword>
<evidence type="ECO:0000256" key="2">
    <source>
        <dbReference type="ARBA" id="ARBA00022722"/>
    </source>
</evidence>
<evidence type="ECO:0000259" key="5">
    <source>
        <dbReference type="Pfam" id="PF02601"/>
    </source>
</evidence>
<accession>A0A6J6IW44</accession>
<dbReference type="HAMAP" id="MF_00378">
    <property type="entry name" value="Exonuc_7_L"/>
    <property type="match status" value="1"/>
</dbReference>
<proteinExistence type="inferred from homology"/>
<evidence type="ECO:0000259" key="6">
    <source>
        <dbReference type="Pfam" id="PF13742"/>
    </source>
</evidence>
<dbReference type="GO" id="GO:0006308">
    <property type="term" value="P:DNA catabolic process"/>
    <property type="evidence" value="ECO:0007669"/>
    <property type="project" value="InterPro"/>
</dbReference>
<evidence type="ECO:0000256" key="3">
    <source>
        <dbReference type="ARBA" id="ARBA00022801"/>
    </source>
</evidence>
<dbReference type="EMBL" id="CAEZVN010000023">
    <property type="protein sequence ID" value="CAB4628972.1"/>
    <property type="molecule type" value="Genomic_DNA"/>
</dbReference>
<keyword evidence="4" id="KW-0269">Exonuclease</keyword>
<evidence type="ECO:0000256" key="1">
    <source>
        <dbReference type="ARBA" id="ARBA00022490"/>
    </source>
</evidence>
<evidence type="ECO:0000256" key="4">
    <source>
        <dbReference type="ARBA" id="ARBA00022839"/>
    </source>
</evidence>
<dbReference type="GO" id="GO:0003676">
    <property type="term" value="F:nucleic acid binding"/>
    <property type="evidence" value="ECO:0007669"/>
    <property type="project" value="InterPro"/>
</dbReference>
<dbReference type="AlphaFoldDB" id="A0A6J6IW44"/>
<keyword evidence="3" id="KW-0378">Hydrolase</keyword>
<evidence type="ECO:0000313" key="7">
    <source>
        <dbReference type="EMBL" id="CAB4628972.1"/>
    </source>
</evidence>
<dbReference type="InterPro" id="IPR003753">
    <property type="entry name" value="Exonuc_VII_L"/>
</dbReference>
<dbReference type="NCBIfam" id="TIGR00237">
    <property type="entry name" value="xseA"/>
    <property type="match status" value="1"/>
</dbReference>
<dbReference type="InterPro" id="IPR025824">
    <property type="entry name" value="OB-fold_nuc-bd_dom"/>
</dbReference>
<dbReference type="PANTHER" id="PTHR30008:SF0">
    <property type="entry name" value="EXODEOXYRIBONUCLEASE 7 LARGE SUBUNIT"/>
    <property type="match status" value="1"/>
</dbReference>
<organism evidence="7">
    <name type="scientific">freshwater metagenome</name>
    <dbReference type="NCBI Taxonomy" id="449393"/>
    <lineage>
        <taxon>unclassified sequences</taxon>
        <taxon>metagenomes</taxon>
        <taxon>ecological metagenomes</taxon>
    </lineage>
</organism>
<dbReference type="Pfam" id="PF02601">
    <property type="entry name" value="Exonuc_VII_L"/>
    <property type="match status" value="1"/>
</dbReference>
<gene>
    <name evidence="7" type="ORF">UFOPK2001_00392</name>
</gene>
<dbReference type="GO" id="GO:0008855">
    <property type="term" value="F:exodeoxyribonuclease VII activity"/>
    <property type="evidence" value="ECO:0007669"/>
    <property type="project" value="InterPro"/>
</dbReference>
<dbReference type="GO" id="GO:0009318">
    <property type="term" value="C:exodeoxyribonuclease VII complex"/>
    <property type="evidence" value="ECO:0007669"/>
    <property type="project" value="InterPro"/>
</dbReference>
<sequence length="412" mass="45412">MSDFSVSDASKVSSEQSPWPVSRLSATLKDWIDRLGYLWIEGELASIKIGPTSMFGELRDLQQENSVSIHSWSVAKIPGDLKQGDRVLALIKPAFWPKGGKLTMQVVEMRKVGLGELLERIERLRTQLTLEGLTSIERKQPLPFLPNVIGLITGKDSDAEKDVLQNARLRWPEVKFRTIHTLVQGDKAAPEVIAAIQTLDADPEVDVIIIARGGGSFLDLMVFSDENLVRTAANAKTPIVSAIGHENDRPVLDDVADLRASTPTDAAKRVVPDVEEERHKLAQALQRIRLRVADYVSSQAALIEQLRSRPILANPHTFIDAQEVEIDRFVAALRDRMAQTLDREALGLTHLRQQVRSLSPQSTLDRGYSVVRDEAGHVIADASKVSAGTKLNVRLAKGELAVIAEAKSKSSK</sequence>
<feature type="domain" description="Exonuclease VII large subunit C-terminal" evidence="5">
    <location>
        <begin position="137"/>
        <end position="351"/>
    </location>
</feature>
<name>A0A6J6IW44_9ZZZZ</name>